<dbReference type="EMBL" id="CAJNOJ010000159">
    <property type="protein sequence ID" value="CAF1219664.1"/>
    <property type="molecule type" value="Genomic_DNA"/>
</dbReference>
<evidence type="ECO:0000313" key="2">
    <source>
        <dbReference type="EMBL" id="CAF1219664.1"/>
    </source>
</evidence>
<accession>A0A815B957</accession>
<feature type="domain" description="Beta-lactamase-related" evidence="1">
    <location>
        <begin position="19"/>
        <end position="319"/>
    </location>
</feature>
<evidence type="ECO:0000259" key="1">
    <source>
        <dbReference type="Pfam" id="PF00144"/>
    </source>
</evidence>
<gene>
    <name evidence="2" type="ORF">EDS130_LOCUS26346</name>
    <name evidence="3" type="ORF">XAT740_LOCUS27039</name>
</gene>
<dbReference type="Pfam" id="PF00144">
    <property type="entry name" value="Beta-lactamase"/>
    <property type="match status" value="1"/>
</dbReference>
<dbReference type="Gene3D" id="3.40.710.10">
    <property type="entry name" value="DD-peptidase/beta-lactamase superfamily"/>
    <property type="match status" value="1"/>
</dbReference>
<dbReference type="InterPro" id="IPR001466">
    <property type="entry name" value="Beta-lactam-related"/>
</dbReference>
<dbReference type="InterPro" id="IPR012338">
    <property type="entry name" value="Beta-lactam/transpept-like"/>
</dbReference>
<dbReference type="OrthoDB" id="5946976at2759"/>
<comment type="caution">
    <text evidence="3">The sequence shown here is derived from an EMBL/GenBank/DDBJ whole genome shotgun (WGS) entry which is preliminary data.</text>
</comment>
<protein>
    <recommendedName>
        <fullName evidence="1">Beta-lactamase-related domain-containing protein</fullName>
    </recommendedName>
</protein>
<name>A0A815B957_ADIRI</name>
<dbReference type="EMBL" id="CAJNOR010002233">
    <property type="protein sequence ID" value="CAF1266103.1"/>
    <property type="molecule type" value="Genomic_DNA"/>
</dbReference>
<evidence type="ECO:0000313" key="3">
    <source>
        <dbReference type="EMBL" id="CAF1266103.1"/>
    </source>
</evidence>
<dbReference type="AlphaFoldDB" id="A0A815B957"/>
<reference evidence="3" key="1">
    <citation type="submission" date="2021-02" db="EMBL/GenBank/DDBJ databases">
        <authorList>
            <person name="Nowell W R."/>
        </authorList>
    </citation>
    <scope>NUCLEOTIDE SEQUENCE</scope>
</reference>
<evidence type="ECO:0000313" key="4">
    <source>
        <dbReference type="Proteomes" id="UP000663828"/>
    </source>
</evidence>
<keyword evidence="4" id="KW-1185">Reference proteome</keyword>
<dbReference type="PANTHER" id="PTHR46825">
    <property type="entry name" value="D-ALANYL-D-ALANINE-CARBOXYPEPTIDASE/ENDOPEPTIDASE AMPH"/>
    <property type="match status" value="1"/>
</dbReference>
<organism evidence="3 4">
    <name type="scientific">Adineta ricciae</name>
    <name type="common">Rotifer</name>
    <dbReference type="NCBI Taxonomy" id="249248"/>
    <lineage>
        <taxon>Eukaryota</taxon>
        <taxon>Metazoa</taxon>
        <taxon>Spiralia</taxon>
        <taxon>Gnathifera</taxon>
        <taxon>Rotifera</taxon>
        <taxon>Eurotatoria</taxon>
        <taxon>Bdelloidea</taxon>
        <taxon>Adinetida</taxon>
        <taxon>Adinetidae</taxon>
        <taxon>Adineta</taxon>
    </lineage>
</organism>
<proteinExistence type="predicted"/>
<dbReference type="PANTHER" id="PTHR46825:SF9">
    <property type="entry name" value="BETA-LACTAMASE-RELATED DOMAIN-CONTAINING PROTEIN"/>
    <property type="match status" value="1"/>
</dbReference>
<dbReference type="SUPFAM" id="SSF56601">
    <property type="entry name" value="beta-lactamase/transpeptidase-like"/>
    <property type="match status" value="1"/>
</dbReference>
<sequence length="350" mass="40836">MDEQSVRSLDNLVNEDYHSNGPGVAILIVINDQIVYQRCLGLANLDKEEQITPETNFRLASLTKQFTAYGIMLLEQQNRLSKNDTLGRFFSMEFQRKCPYLSREVKVQHLLEHSSGICDYETFDSNDHSQWSDFDVLNILTDETYFTPGTHYRYSNTGYILLGLIIETVSEQSLNQYFDENIFQPFQTNASILYDFDRTVITNRALGYIQQRNKEKYDLRDQSTTSATRGDGGIYMSLTDYLQWYYHYPILSAKPFRIDEAPLETYYYDLGWFLTDSNGKIHLHTGNSCGFTHQVFRIDDAERKVLVLYLTNLGENNQRIEKFNRLIVEKLPQLNPNNTNLLWDMVGLTR</sequence>
<dbReference type="InterPro" id="IPR050491">
    <property type="entry name" value="AmpC-like"/>
</dbReference>
<dbReference type="Proteomes" id="UP000663828">
    <property type="component" value="Unassembled WGS sequence"/>
</dbReference>
<dbReference type="Proteomes" id="UP000663852">
    <property type="component" value="Unassembled WGS sequence"/>
</dbReference>